<protein>
    <submittedName>
        <fullName evidence="4">Uncharacterized protein</fullName>
    </submittedName>
</protein>
<gene>
    <name evidence="4" type="ORF">ACHAWU_001862</name>
</gene>
<keyword evidence="2" id="KW-0472">Membrane</keyword>
<keyword evidence="2" id="KW-0812">Transmembrane</keyword>
<dbReference type="Proteomes" id="UP001530293">
    <property type="component" value="Unassembled WGS sequence"/>
</dbReference>
<dbReference type="EMBL" id="JALLBG020000182">
    <property type="protein sequence ID" value="KAL3760527.1"/>
    <property type="molecule type" value="Genomic_DNA"/>
</dbReference>
<dbReference type="AlphaFoldDB" id="A0ABD3MA99"/>
<keyword evidence="5" id="KW-1185">Reference proteome</keyword>
<keyword evidence="2" id="KW-1133">Transmembrane helix</keyword>
<proteinExistence type="predicted"/>
<reference evidence="4 5" key="1">
    <citation type="submission" date="2024-10" db="EMBL/GenBank/DDBJ databases">
        <title>Updated reference genomes for cyclostephanoid diatoms.</title>
        <authorList>
            <person name="Roberts W.R."/>
            <person name="Alverson A.J."/>
        </authorList>
    </citation>
    <scope>NUCLEOTIDE SEQUENCE [LARGE SCALE GENOMIC DNA]</scope>
    <source>
        <strain evidence="4 5">AJA232-27</strain>
    </source>
</reference>
<evidence type="ECO:0000256" key="3">
    <source>
        <dbReference type="SAM" id="SignalP"/>
    </source>
</evidence>
<evidence type="ECO:0000313" key="4">
    <source>
        <dbReference type="EMBL" id="KAL3760527.1"/>
    </source>
</evidence>
<evidence type="ECO:0000256" key="2">
    <source>
        <dbReference type="SAM" id="Phobius"/>
    </source>
</evidence>
<organism evidence="4 5">
    <name type="scientific">Discostella pseudostelligera</name>
    <dbReference type="NCBI Taxonomy" id="259834"/>
    <lineage>
        <taxon>Eukaryota</taxon>
        <taxon>Sar</taxon>
        <taxon>Stramenopiles</taxon>
        <taxon>Ochrophyta</taxon>
        <taxon>Bacillariophyta</taxon>
        <taxon>Coscinodiscophyceae</taxon>
        <taxon>Thalassiosirophycidae</taxon>
        <taxon>Stephanodiscales</taxon>
        <taxon>Stephanodiscaceae</taxon>
        <taxon>Discostella</taxon>
    </lineage>
</organism>
<feature type="transmembrane region" description="Helical" evidence="2">
    <location>
        <begin position="340"/>
        <end position="362"/>
    </location>
</feature>
<feature type="signal peptide" evidence="3">
    <location>
        <begin position="1"/>
        <end position="17"/>
    </location>
</feature>
<sequence length="391" mass="42562">MKLFSLVGAAAAMSASASSSSTSLFTATAVSAASSTASAAAATNSILSNTPRILQSSSTSDTYTYLNDLSSYSLSYSSCIRVKIPEENDDDTVEGYANFYNGKYHARYAMYVTFHVCDTSNYNKNTQCGTCDYNAEFALEASEYLETTMEYWQNYCNECQNACGGRRLSSPNFMMDRELEDNNAVNCNTCSNECSTYNKGGDNGNDESAYTECQAAYQEDGMQLYYGPMCSDSGEIVIGVFYDEDCSIKAKYDAPALNYYKFSTVQSNCLSCSGNNNQNNGGEGGSCTNLYGNAFHCVNGKDKTGKNDEMSVCSTVKKALTSVDYSGVKKRSSGNGFLKVFFALLAISFVGAFVFLSYAYYIRHRGEKSQPMLSSEDIHEPESRAEGGTLT</sequence>
<evidence type="ECO:0000313" key="5">
    <source>
        <dbReference type="Proteomes" id="UP001530293"/>
    </source>
</evidence>
<feature type="compositionally biased region" description="Basic and acidic residues" evidence="1">
    <location>
        <begin position="376"/>
        <end position="385"/>
    </location>
</feature>
<comment type="caution">
    <text evidence="4">The sequence shown here is derived from an EMBL/GenBank/DDBJ whole genome shotgun (WGS) entry which is preliminary data.</text>
</comment>
<keyword evidence="3" id="KW-0732">Signal</keyword>
<evidence type="ECO:0000256" key="1">
    <source>
        <dbReference type="SAM" id="MobiDB-lite"/>
    </source>
</evidence>
<feature type="chain" id="PRO_5044784664" evidence="3">
    <location>
        <begin position="18"/>
        <end position="391"/>
    </location>
</feature>
<accession>A0ABD3MA99</accession>
<name>A0ABD3MA99_9STRA</name>
<feature type="region of interest" description="Disordered" evidence="1">
    <location>
        <begin position="371"/>
        <end position="391"/>
    </location>
</feature>